<evidence type="ECO:0000259" key="6">
    <source>
        <dbReference type="PROSITE" id="PS51900"/>
    </source>
</evidence>
<dbReference type="InterPro" id="IPR050090">
    <property type="entry name" value="Tyrosine_recombinase_XerCD"/>
</dbReference>
<evidence type="ECO:0000256" key="4">
    <source>
        <dbReference type="PROSITE-ProRule" id="PRU01248"/>
    </source>
</evidence>
<proteinExistence type="predicted"/>
<dbReference type="InterPro" id="IPR044068">
    <property type="entry name" value="CB"/>
</dbReference>
<dbReference type="InterPro" id="IPR002104">
    <property type="entry name" value="Integrase_catalytic"/>
</dbReference>
<reference evidence="8" key="1">
    <citation type="journal article" date="2019" name="Int. J. Syst. Evol. Microbiol.">
        <title>The Global Catalogue of Microorganisms (GCM) 10K type strain sequencing project: providing services to taxonomists for standard genome sequencing and annotation.</title>
        <authorList>
            <consortium name="The Broad Institute Genomics Platform"/>
            <consortium name="The Broad Institute Genome Sequencing Center for Infectious Disease"/>
            <person name="Wu L."/>
            <person name="Ma J."/>
        </authorList>
    </citation>
    <scope>NUCLEOTIDE SEQUENCE [LARGE SCALE GENOMIC DNA]</scope>
    <source>
        <strain evidence="8">CCUG 48216</strain>
    </source>
</reference>
<keyword evidence="8" id="KW-1185">Reference proteome</keyword>
<evidence type="ECO:0000256" key="3">
    <source>
        <dbReference type="ARBA" id="ARBA00023172"/>
    </source>
</evidence>
<evidence type="ECO:0000259" key="5">
    <source>
        <dbReference type="PROSITE" id="PS51898"/>
    </source>
</evidence>
<dbReference type="Pfam" id="PF00589">
    <property type="entry name" value="Phage_integrase"/>
    <property type="match status" value="1"/>
</dbReference>
<evidence type="ECO:0000313" key="7">
    <source>
        <dbReference type="EMBL" id="MFD1184506.1"/>
    </source>
</evidence>
<dbReference type="Gene3D" id="1.10.150.130">
    <property type="match status" value="1"/>
</dbReference>
<evidence type="ECO:0000256" key="1">
    <source>
        <dbReference type="ARBA" id="ARBA00022908"/>
    </source>
</evidence>
<dbReference type="InterPro" id="IPR004107">
    <property type="entry name" value="Integrase_SAM-like_N"/>
</dbReference>
<dbReference type="Pfam" id="PF02899">
    <property type="entry name" value="Phage_int_SAM_1"/>
    <property type="match status" value="1"/>
</dbReference>
<dbReference type="Proteomes" id="UP001597211">
    <property type="component" value="Unassembled WGS sequence"/>
</dbReference>
<dbReference type="PROSITE" id="PS51898">
    <property type="entry name" value="TYR_RECOMBINASE"/>
    <property type="match status" value="1"/>
</dbReference>
<gene>
    <name evidence="7" type="ORF">ACFQ2Z_24560</name>
</gene>
<keyword evidence="2 4" id="KW-0238">DNA-binding</keyword>
<evidence type="ECO:0000313" key="8">
    <source>
        <dbReference type="Proteomes" id="UP001597211"/>
    </source>
</evidence>
<dbReference type="PANTHER" id="PTHR30349">
    <property type="entry name" value="PHAGE INTEGRASE-RELATED"/>
    <property type="match status" value="1"/>
</dbReference>
<organism evidence="7 8">
    <name type="scientific">Paenibacillus timonensis</name>
    <dbReference type="NCBI Taxonomy" id="225915"/>
    <lineage>
        <taxon>Bacteria</taxon>
        <taxon>Bacillati</taxon>
        <taxon>Bacillota</taxon>
        <taxon>Bacilli</taxon>
        <taxon>Bacillales</taxon>
        <taxon>Paenibacillaceae</taxon>
        <taxon>Paenibacillus</taxon>
    </lineage>
</organism>
<name>A0ABW3SI56_9BACL</name>
<dbReference type="InterPro" id="IPR013762">
    <property type="entry name" value="Integrase-like_cat_sf"/>
</dbReference>
<protein>
    <submittedName>
        <fullName evidence="7">Tyrosine-type recombinase/integrase</fullName>
    </submittedName>
</protein>
<evidence type="ECO:0000256" key="2">
    <source>
        <dbReference type="ARBA" id="ARBA00023125"/>
    </source>
</evidence>
<accession>A0ABW3SI56</accession>
<keyword evidence="3" id="KW-0233">DNA recombination</keyword>
<dbReference type="InterPro" id="IPR010998">
    <property type="entry name" value="Integrase_recombinase_N"/>
</dbReference>
<sequence>MLQGKNFDETIVAYDAVSAKNQYAEAVRLFLMDCQFRNLSKFTIDGYHVYLKSLQRDLEDWCLSLDTLTPKDLSVRMINKMLEQQYKPNTINGKIRTLQQFFKFLFEDGLLTTNIAEGLKPLKNKRQVVHIFSEEQVKRILASPDQTTFTGLRDYAIMLLFLETGIRVIEMSRLKISDVNFEENTVHIQMGKGRKFRLVPFQATCAEILKRYIVERGDQPFDDIWITVFNMPMARNSFIKMVKAYFHRAGITGVEGACHVFRHTMAKLFLMNGGDIFTLQYLLGHANLEMTRYYVELFSTDIHKQHEKYSPIENLADEGNFNESEVQ</sequence>
<keyword evidence="1" id="KW-0229">DNA integration</keyword>
<dbReference type="RefSeq" id="WP_240271754.1">
    <property type="nucleotide sequence ID" value="NZ_JAKSXN010000116.1"/>
</dbReference>
<dbReference type="InterPro" id="IPR011010">
    <property type="entry name" value="DNA_brk_join_enz"/>
</dbReference>
<dbReference type="EMBL" id="JBHTKZ010000105">
    <property type="protein sequence ID" value="MFD1184506.1"/>
    <property type="molecule type" value="Genomic_DNA"/>
</dbReference>
<feature type="domain" description="Tyr recombinase" evidence="5">
    <location>
        <begin position="127"/>
        <end position="307"/>
    </location>
</feature>
<dbReference type="PROSITE" id="PS51900">
    <property type="entry name" value="CB"/>
    <property type="match status" value="1"/>
</dbReference>
<comment type="caution">
    <text evidence="7">The sequence shown here is derived from an EMBL/GenBank/DDBJ whole genome shotgun (WGS) entry which is preliminary data.</text>
</comment>
<dbReference type="SUPFAM" id="SSF56349">
    <property type="entry name" value="DNA breaking-rejoining enzymes"/>
    <property type="match status" value="1"/>
</dbReference>
<dbReference type="Gene3D" id="1.10.443.10">
    <property type="entry name" value="Intergrase catalytic core"/>
    <property type="match status" value="1"/>
</dbReference>
<dbReference type="PANTHER" id="PTHR30349:SF81">
    <property type="entry name" value="TYROSINE RECOMBINASE XERC"/>
    <property type="match status" value="1"/>
</dbReference>
<feature type="domain" description="Core-binding (CB)" evidence="6">
    <location>
        <begin position="18"/>
        <end position="106"/>
    </location>
</feature>